<dbReference type="Pfam" id="PF01467">
    <property type="entry name" value="CTP_transf_like"/>
    <property type="match status" value="1"/>
</dbReference>
<dbReference type="InterPro" id="IPR014729">
    <property type="entry name" value="Rossmann-like_a/b/a_fold"/>
</dbReference>
<evidence type="ECO:0000256" key="4">
    <source>
        <dbReference type="ARBA" id="ARBA00022642"/>
    </source>
</evidence>
<evidence type="ECO:0000256" key="2">
    <source>
        <dbReference type="ARBA" id="ARBA00005019"/>
    </source>
</evidence>
<evidence type="ECO:0000256" key="8">
    <source>
        <dbReference type="ARBA" id="ARBA00022840"/>
    </source>
</evidence>
<evidence type="ECO:0000313" key="14">
    <source>
        <dbReference type="Proteomes" id="UP000260780"/>
    </source>
</evidence>
<dbReference type="InterPro" id="IPR005248">
    <property type="entry name" value="NadD/NMNAT"/>
</dbReference>
<keyword evidence="4 11" id="KW-0662">Pyridine nucleotide biosynthesis</keyword>
<organism evidence="13 14">
    <name type="scientific">Phocaeicola plebeius</name>
    <dbReference type="NCBI Taxonomy" id="310297"/>
    <lineage>
        <taxon>Bacteria</taxon>
        <taxon>Pseudomonadati</taxon>
        <taxon>Bacteroidota</taxon>
        <taxon>Bacteroidia</taxon>
        <taxon>Bacteroidales</taxon>
        <taxon>Bacteroidaceae</taxon>
        <taxon>Phocaeicola</taxon>
    </lineage>
</organism>
<dbReference type="PANTHER" id="PTHR39321">
    <property type="entry name" value="NICOTINATE-NUCLEOTIDE ADENYLYLTRANSFERASE-RELATED"/>
    <property type="match status" value="1"/>
</dbReference>
<dbReference type="Gene3D" id="3.40.50.620">
    <property type="entry name" value="HUPs"/>
    <property type="match status" value="1"/>
</dbReference>
<keyword evidence="9 11" id="KW-0520">NAD</keyword>
<protein>
    <recommendedName>
        <fullName evidence="11">Probable nicotinate-nucleotide adenylyltransferase</fullName>
        <ecNumber evidence="11">2.7.7.18</ecNumber>
    </recommendedName>
    <alternativeName>
        <fullName evidence="11">Deamido-NAD(+) diphosphorylase</fullName>
    </alternativeName>
    <alternativeName>
        <fullName evidence="11">Deamido-NAD(+) pyrophosphorylase</fullName>
    </alternativeName>
    <alternativeName>
        <fullName evidence="11">Nicotinate mononucleotide adenylyltransferase</fullName>
        <shortName evidence="11">NaMN adenylyltransferase</shortName>
    </alternativeName>
</protein>
<evidence type="ECO:0000256" key="3">
    <source>
        <dbReference type="ARBA" id="ARBA00009014"/>
    </source>
</evidence>
<dbReference type="GO" id="GO:0009435">
    <property type="term" value="P:NAD+ biosynthetic process"/>
    <property type="evidence" value="ECO:0007669"/>
    <property type="project" value="UniProtKB-UniRule"/>
</dbReference>
<comment type="similarity">
    <text evidence="3 11">Belongs to the NadD family.</text>
</comment>
<evidence type="ECO:0000256" key="7">
    <source>
        <dbReference type="ARBA" id="ARBA00022741"/>
    </source>
</evidence>
<dbReference type="RefSeq" id="WP_117747328.1">
    <property type="nucleotide sequence ID" value="NZ_DXPH01000001.1"/>
</dbReference>
<comment type="pathway">
    <text evidence="2 11">Cofactor biosynthesis; NAD(+) biosynthesis; deamido-NAD(+) from nicotinate D-ribonucleotide: step 1/1.</text>
</comment>
<dbReference type="UniPathway" id="UPA00253">
    <property type="reaction ID" value="UER00332"/>
</dbReference>
<keyword evidence="8 11" id="KW-0067">ATP-binding</keyword>
<dbReference type="SUPFAM" id="SSF52374">
    <property type="entry name" value="Nucleotidylyl transferase"/>
    <property type="match status" value="1"/>
</dbReference>
<dbReference type="GO" id="GO:0005524">
    <property type="term" value="F:ATP binding"/>
    <property type="evidence" value="ECO:0007669"/>
    <property type="project" value="UniProtKB-KW"/>
</dbReference>
<comment type="catalytic activity">
    <reaction evidence="10 11">
        <text>nicotinate beta-D-ribonucleotide + ATP + H(+) = deamido-NAD(+) + diphosphate</text>
        <dbReference type="Rhea" id="RHEA:22860"/>
        <dbReference type="ChEBI" id="CHEBI:15378"/>
        <dbReference type="ChEBI" id="CHEBI:30616"/>
        <dbReference type="ChEBI" id="CHEBI:33019"/>
        <dbReference type="ChEBI" id="CHEBI:57502"/>
        <dbReference type="ChEBI" id="CHEBI:58437"/>
        <dbReference type="EC" id="2.7.7.18"/>
    </reaction>
</comment>
<accession>A0A3E4WK06</accession>
<proteinExistence type="inferred from homology"/>
<comment type="caution">
    <text evidence="13">The sequence shown here is derived from an EMBL/GenBank/DDBJ whole genome shotgun (WGS) entry which is preliminary data.</text>
</comment>
<keyword evidence="7 11" id="KW-0547">Nucleotide-binding</keyword>
<dbReference type="GO" id="GO:0004515">
    <property type="term" value="F:nicotinate-nucleotide adenylyltransferase activity"/>
    <property type="evidence" value="ECO:0007669"/>
    <property type="project" value="UniProtKB-UniRule"/>
</dbReference>
<evidence type="ECO:0000256" key="1">
    <source>
        <dbReference type="ARBA" id="ARBA00002324"/>
    </source>
</evidence>
<evidence type="ECO:0000259" key="12">
    <source>
        <dbReference type="Pfam" id="PF01467"/>
    </source>
</evidence>
<dbReference type="NCBIfam" id="NF000840">
    <property type="entry name" value="PRK00071.1-3"/>
    <property type="match status" value="1"/>
</dbReference>
<dbReference type="NCBIfam" id="TIGR00482">
    <property type="entry name" value="nicotinate (nicotinamide) nucleotide adenylyltransferase"/>
    <property type="match status" value="1"/>
</dbReference>
<dbReference type="PANTHER" id="PTHR39321:SF3">
    <property type="entry name" value="PHOSPHOPANTETHEINE ADENYLYLTRANSFERASE"/>
    <property type="match status" value="1"/>
</dbReference>
<dbReference type="CDD" id="cd02165">
    <property type="entry name" value="NMNAT"/>
    <property type="match status" value="1"/>
</dbReference>
<keyword evidence="6 11" id="KW-0548">Nucleotidyltransferase</keyword>
<dbReference type="Proteomes" id="UP000260780">
    <property type="component" value="Unassembled WGS sequence"/>
</dbReference>
<keyword evidence="5 11" id="KW-0808">Transferase</keyword>
<gene>
    <name evidence="11" type="primary">nadD</name>
    <name evidence="13" type="ORF">DXC17_02145</name>
</gene>
<dbReference type="InterPro" id="IPR004821">
    <property type="entry name" value="Cyt_trans-like"/>
</dbReference>
<dbReference type="STRING" id="310297.BHV76_11495"/>
<evidence type="ECO:0000256" key="9">
    <source>
        <dbReference type="ARBA" id="ARBA00023027"/>
    </source>
</evidence>
<evidence type="ECO:0000256" key="5">
    <source>
        <dbReference type="ARBA" id="ARBA00022679"/>
    </source>
</evidence>
<sequence length="197" mass="23090">MEEKPQIKTGLFGGSFNPIHTGHLALANYLCEYGGLEEVWFLVTPQNPFKQNETLLDDHLRLEMVEAAVAGYPRFRASDFEFQLPRPSYTIHTLDKLAECYPDREFHLIIGADNWQAFDRWRSPEEIIRRHHILVYPRQGYPLEDTASLPPHVRVVQTPLIEISSTFIRKGIREGKDLRYFLHPEVFRIIQEKGLYR</sequence>
<dbReference type="NCBIfam" id="TIGR00125">
    <property type="entry name" value="cyt_tran_rel"/>
    <property type="match status" value="1"/>
</dbReference>
<evidence type="ECO:0000256" key="6">
    <source>
        <dbReference type="ARBA" id="ARBA00022695"/>
    </source>
</evidence>
<dbReference type="EC" id="2.7.7.18" evidence="11"/>
<evidence type="ECO:0000256" key="10">
    <source>
        <dbReference type="ARBA" id="ARBA00048721"/>
    </source>
</evidence>
<evidence type="ECO:0000313" key="13">
    <source>
        <dbReference type="EMBL" id="RGM42586.1"/>
    </source>
</evidence>
<dbReference type="HAMAP" id="MF_00244">
    <property type="entry name" value="NaMN_adenylyltr"/>
    <property type="match status" value="1"/>
</dbReference>
<name>A0A3E4WK06_9BACT</name>
<comment type="function">
    <text evidence="1 11">Catalyzes the reversible adenylation of nicotinate mononucleotide (NaMN) to nicotinic acid adenine dinucleotide (NaAD).</text>
</comment>
<reference evidence="13 14" key="1">
    <citation type="submission" date="2018-08" db="EMBL/GenBank/DDBJ databases">
        <title>A genome reference for cultivated species of the human gut microbiota.</title>
        <authorList>
            <person name="Zou Y."/>
            <person name="Xue W."/>
            <person name="Luo G."/>
        </authorList>
    </citation>
    <scope>NUCLEOTIDE SEQUENCE [LARGE SCALE GENOMIC DNA]</scope>
    <source>
        <strain evidence="13 14">OM08-14</strain>
    </source>
</reference>
<feature type="domain" description="Cytidyltransferase-like" evidence="12">
    <location>
        <begin position="11"/>
        <end position="170"/>
    </location>
</feature>
<evidence type="ECO:0000256" key="11">
    <source>
        <dbReference type="HAMAP-Rule" id="MF_00244"/>
    </source>
</evidence>
<dbReference type="AlphaFoldDB" id="A0A3E4WK06"/>
<dbReference type="EMBL" id="QSTF01000003">
    <property type="protein sequence ID" value="RGM42586.1"/>
    <property type="molecule type" value="Genomic_DNA"/>
</dbReference>